<dbReference type="PROSITE" id="PS51387">
    <property type="entry name" value="FAD_PCMH"/>
    <property type="match status" value="1"/>
</dbReference>
<evidence type="ECO:0000259" key="4">
    <source>
        <dbReference type="PROSITE" id="PS51387"/>
    </source>
</evidence>
<dbReference type="Gene3D" id="3.30.70.2740">
    <property type="match status" value="1"/>
</dbReference>
<keyword evidence="3" id="KW-0560">Oxidoreductase</keyword>
<feature type="domain" description="FAD-binding PCMH-type" evidence="4">
    <location>
        <begin position="30"/>
        <end position="208"/>
    </location>
</feature>
<dbReference type="InterPro" id="IPR036318">
    <property type="entry name" value="FAD-bd_PCMH-like_sf"/>
</dbReference>
<dbReference type="AlphaFoldDB" id="A0A6M0Q9U7"/>
<proteinExistence type="predicted"/>
<dbReference type="InterPro" id="IPR016164">
    <property type="entry name" value="FAD-linked_Oxase-like_C"/>
</dbReference>
<name>A0A6M0Q9U7_9BACI</name>
<keyword evidence="6" id="KW-1185">Reference proteome</keyword>
<dbReference type="GO" id="GO:0071949">
    <property type="term" value="F:FAD binding"/>
    <property type="evidence" value="ECO:0007669"/>
    <property type="project" value="InterPro"/>
</dbReference>
<comment type="caution">
    <text evidence="5">The sequence shown here is derived from an EMBL/GenBank/DDBJ whole genome shotgun (WGS) entry which is preliminary data.</text>
</comment>
<dbReference type="Pfam" id="PF01565">
    <property type="entry name" value="FAD_binding_4"/>
    <property type="match status" value="1"/>
</dbReference>
<dbReference type="Gene3D" id="3.30.465.10">
    <property type="match status" value="1"/>
</dbReference>
<evidence type="ECO:0000313" key="5">
    <source>
        <dbReference type="EMBL" id="NEY73085.1"/>
    </source>
</evidence>
<dbReference type="SUPFAM" id="SSF56176">
    <property type="entry name" value="FAD-binding/transporter-associated domain-like"/>
    <property type="match status" value="1"/>
</dbReference>
<dbReference type="InterPro" id="IPR016166">
    <property type="entry name" value="FAD-bd_PCMH"/>
</dbReference>
<dbReference type="InterPro" id="IPR006094">
    <property type="entry name" value="Oxid_FAD_bind_N"/>
</dbReference>
<evidence type="ECO:0000256" key="3">
    <source>
        <dbReference type="ARBA" id="ARBA00023002"/>
    </source>
</evidence>
<dbReference type="SUPFAM" id="SSF55103">
    <property type="entry name" value="FAD-linked oxidases, C-terminal domain"/>
    <property type="match status" value="1"/>
</dbReference>
<dbReference type="PANTHER" id="PTHR42934">
    <property type="entry name" value="GLYCOLATE OXIDASE SUBUNIT GLCD"/>
    <property type="match status" value="1"/>
</dbReference>
<evidence type="ECO:0000313" key="6">
    <source>
        <dbReference type="Proteomes" id="UP000481043"/>
    </source>
</evidence>
<dbReference type="Proteomes" id="UP000481043">
    <property type="component" value="Unassembled WGS sequence"/>
</dbReference>
<protein>
    <submittedName>
        <fullName evidence="5">FAD-binding protein</fullName>
    </submittedName>
</protein>
<evidence type="ECO:0000256" key="1">
    <source>
        <dbReference type="ARBA" id="ARBA00022630"/>
    </source>
</evidence>
<keyword evidence="1" id="KW-0285">Flavoprotein</keyword>
<gene>
    <name evidence="5" type="ORF">G4D63_15215</name>
</gene>
<dbReference type="InterPro" id="IPR051914">
    <property type="entry name" value="FAD-linked_OxidoTrans_Type4"/>
</dbReference>
<dbReference type="RefSeq" id="WP_163180546.1">
    <property type="nucleotide sequence ID" value="NZ_JAAIWM010000005.1"/>
</dbReference>
<accession>A0A6M0Q9U7</accession>
<evidence type="ECO:0000256" key="2">
    <source>
        <dbReference type="ARBA" id="ARBA00022827"/>
    </source>
</evidence>
<organism evidence="5 6">
    <name type="scientific">Bacillus mesophilus</name>
    <dbReference type="NCBI Taxonomy" id="1808955"/>
    <lineage>
        <taxon>Bacteria</taxon>
        <taxon>Bacillati</taxon>
        <taxon>Bacillota</taxon>
        <taxon>Bacilli</taxon>
        <taxon>Bacillales</taxon>
        <taxon>Bacillaceae</taxon>
        <taxon>Bacillus</taxon>
    </lineage>
</organism>
<dbReference type="EMBL" id="JAAIWM010000005">
    <property type="protein sequence ID" value="NEY73085.1"/>
    <property type="molecule type" value="Genomic_DNA"/>
</dbReference>
<dbReference type="InterPro" id="IPR016169">
    <property type="entry name" value="FAD-bd_PCMH_sub2"/>
</dbReference>
<dbReference type="PANTHER" id="PTHR42934:SF1">
    <property type="entry name" value="GLYCOLATE OXIDASE SUBUNIT GLCD"/>
    <property type="match status" value="1"/>
</dbReference>
<sequence length="740" mass="85048">MLKNYLKENNVQFIDEKEKLFIYDYDAYLAKGNASIVISPKTMNELSGVIDYLNRNNMKYLIRGAGTNYCGGVQAQHHDVVVSIAQLNKEIIELDNNLYTISPSVKLAEINQKLMEKSLVYPPDPASLRVCTLGGTIAMNAGGARCYMYGVTANYIREINVNTPQHGTINLGSKQSYVLPNYPVKHLFIGSEGTLGTVLNATVSTQKDNLYKSELIIQFLDYKHAIKAVDIIVKEGLLTTAIDMSTDPFIPGITNQIGAKLIISIEHDNEEIVLGKLTTLKEAMDQFDCQIISYGTLHDMRLAVVQENVQGVIKRSNKKVYFLFDTVVPRSKLEEIIEYFFRLSEVFNFPILNTYHAGDGNIHPTIFYDPTDEEEYEKLKLFLHLIITKAVRLGGAVTGEHGIGIEKKNIQYILTDPRLNKLYQEIKQTFDQENIINVGKLLSDNESVEQYKGLVREYSLKYCYPIEKMEYNSVKYKPSVEDGVLDIPAQLSPRELFDKLEEETISIPYFPVVNSQLSLNDLYKLGIPSFLDSIYNLDLLTRAVELESEFIVGRKTLKNVEGYNVVPLYLALKDAKTVTLKTVFKEELRNKYYFIKTCCAKDEVHKWTNHPSFRNFLVDYYYTSVGELLLLLSCKVEIPSNFEEYNVWSGTNFGEYSTFYIISLDRELQFEDIHFNSWLYLNNEKTLLVFDTIQEQKMELLKRVSSSIRKINQNTNEYIYLDQRYKKQVDILNDLKRLIE</sequence>
<dbReference type="InterPro" id="IPR004113">
    <property type="entry name" value="FAD-bd_oxidored_4_C"/>
</dbReference>
<dbReference type="Pfam" id="PF02913">
    <property type="entry name" value="FAD-oxidase_C"/>
    <property type="match status" value="1"/>
</dbReference>
<dbReference type="GO" id="GO:0016491">
    <property type="term" value="F:oxidoreductase activity"/>
    <property type="evidence" value="ECO:0007669"/>
    <property type="project" value="UniProtKB-KW"/>
</dbReference>
<reference evidence="5 6" key="1">
    <citation type="submission" date="2020-02" db="EMBL/GenBank/DDBJ databases">
        <title>Bacillus aquiflavi sp. nov., isolated from yellow water of strong flavor Chinese baijiu in Yibin region of China.</title>
        <authorList>
            <person name="Xie J."/>
        </authorList>
    </citation>
    <scope>NUCLEOTIDE SEQUENCE [LARGE SCALE GENOMIC DNA]</scope>
    <source>
        <strain evidence="5 6">SA4</strain>
    </source>
</reference>
<keyword evidence="2" id="KW-0274">FAD</keyword>